<dbReference type="PANTHER" id="PTHR43433">
    <property type="entry name" value="HYDROLASE, ALPHA/BETA FOLD FAMILY PROTEIN"/>
    <property type="match status" value="1"/>
</dbReference>
<proteinExistence type="predicted"/>
<dbReference type="EMBL" id="JBHLYQ010000113">
    <property type="protein sequence ID" value="MFC0082538.1"/>
    <property type="molecule type" value="Genomic_DNA"/>
</dbReference>
<evidence type="ECO:0000259" key="1">
    <source>
        <dbReference type="Pfam" id="PF00561"/>
    </source>
</evidence>
<dbReference type="SUPFAM" id="SSF53474">
    <property type="entry name" value="alpha/beta-Hydrolases"/>
    <property type="match status" value="1"/>
</dbReference>
<dbReference type="InterPro" id="IPR029058">
    <property type="entry name" value="AB_hydrolase_fold"/>
</dbReference>
<evidence type="ECO:0000313" key="3">
    <source>
        <dbReference type="Proteomes" id="UP001589788"/>
    </source>
</evidence>
<feature type="domain" description="AB hydrolase-1" evidence="1">
    <location>
        <begin position="42"/>
        <end position="289"/>
    </location>
</feature>
<dbReference type="PRINTS" id="PR00111">
    <property type="entry name" value="ABHYDROLASE"/>
</dbReference>
<dbReference type="RefSeq" id="WP_377790142.1">
    <property type="nucleotide sequence ID" value="NZ_JBHLYQ010000113.1"/>
</dbReference>
<dbReference type="PANTHER" id="PTHR43433:SF5">
    <property type="entry name" value="AB HYDROLASE-1 DOMAIN-CONTAINING PROTEIN"/>
    <property type="match status" value="1"/>
</dbReference>
<dbReference type="Proteomes" id="UP001589788">
    <property type="component" value="Unassembled WGS sequence"/>
</dbReference>
<name>A0ABV6C4E8_9ACTN</name>
<keyword evidence="2" id="KW-0378">Hydrolase</keyword>
<dbReference type="InterPro" id="IPR050471">
    <property type="entry name" value="AB_hydrolase"/>
</dbReference>
<accession>A0ABV6C4E8</accession>
<comment type="caution">
    <text evidence="2">The sequence shown here is derived from an EMBL/GenBank/DDBJ whole genome shotgun (WGS) entry which is preliminary data.</text>
</comment>
<reference evidence="2 3" key="1">
    <citation type="submission" date="2024-09" db="EMBL/GenBank/DDBJ databases">
        <authorList>
            <person name="Sun Q."/>
            <person name="Mori K."/>
        </authorList>
    </citation>
    <scope>NUCLEOTIDE SEQUENCE [LARGE SCALE GENOMIC DNA]</scope>
    <source>
        <strain evidence="2 3">JCM 15389</strain>
    </source>
</reference>
<dbReference type="InterPro" id="IPR000073">
    <property type="entry name" value="AB_hydrolase_1"/>
</dbReference>
<organism evidence="2 3">
    <name type="scientific">Aciditerrimonas ferrireducens</name>
    <dbReference type="NCBI Taxonomy" id="667306"/>
    <lineage>
        <taxon>Bacteria</taxon>
        <taxon>Bacillati</taxon>
        <taxon>Actinomycetota</taxon>
        <taxon>Acidimicrobiia</taxon>
        <taxon>Acidimicrobiales</taxon>
        <taxon>Acidimicrobiaceae</taxon>
        <taxon>Aciditerrimonas</taxon>
    </lineage>
</organism>
<sequence>MGEAGARQEASGAAEEPRAGVAELLGGEVRLCYELVGDPEGPVMVLVNGLGGQLIDWDPSFLAGLRAAGLATLRFDNRDAGLSSGGDPRFRFDLGVLSRRDRSALAYTLEDLADDVVRLLDALGVPDAHVLGVSMGGMIAQLVAIRHPKRVRSLYSVMSTTGAPGVGQPTEEAAALLTRGGPSDREGWIEWELANHRVLGSPGFPVDDEALRTRAAARYDRAYRPDGVARQLMAILLAEDRTAALSGLRVPTLVVHGAADPLIDVSGGEATARAVPGARLVVVPGMGHELPPGAIPTVLDAVLATVRAADPRLA</sequence>
<dbReference type="Pfam" id="PF00561">
    <property type="entry name" value="Abhydrolase_1"/>
    <property type="match status" value="1"/>
</dbReference>
<gene>
    <name evidence="2" type="ORF">ACFFRE_10390</name>
</gene>
<dbReference type="Gene3D" id="3.40.50.1820">
    <property type="entry name" value="alpha/beta hydrolase"/>
    <property type="match status" value="1"/>
</dbReference>
<protein>
    <submittedName>
        <fullName evidence="2">Alpha/beta fold hydrolase</fullName>
    </submittedName>
</protein>
<keyword evidence="3" id="KW-1185">Reference proteome</keyword>
<evidence type="ECO:0000313" key="2">
    <source>
        <dbReference type="EMBL" id="MFC0082538.1"/>
    </source>
</evidence>
<dbReference type="GO" id="GO:0016787">
    <property type="term" value="F:hydrolase activity"/>
    <property type="evidence" value="ECO:0007669"/>
    <property type="project" value="UniProtKB-KW"/>
</dbReference>